<comment type="subcellular location">
    <subcellularLocation>
        <location evidence="1 7">Cell membrane</location>
        <topology evidence="1 7">Multi-pass membrane protein</topology>
    </subcellularLocation>
</comment>
<feature type="transmembrane region" description="Helical" evidence="7">
    <location>
        <begin position="98"/>
        <end position="122"/>
    </location>
</feature>
<proteinExistence type="inferred from homology"/>
<dbReference type="Proteomes" id="UP000886817">
    <property type="component" value="Unassembled WGS sequence"/>
</dbReference>
<dbReference type="PANTHER" id="PTHR30193">
    <property type="entry name" value="ABC TRANSPORTER PERMEASE PROTEIN"/>
    <property type="match status" value="1"/>
</dbReference>
<feature type="transmembrane region" description="Helical" evidence="7">
    <location>
        <begin position="134"/>
        <end position="153"/>
    </location>
</feature>
<feature type="region of interest" description="Disordered" evidence="8">
    <location>
        <begin position="1"/>
        <end position="24"/>
    </location>
</feature>
<dbReference type="InterPro" id="IPR051393">
    <property type="entry name" value="ABC_transporter_permease"/>
</dbReference>
<evidence type="ECO:0000256" key="6">
    <source>
        <dbReference type="ARBA" id="ARBA00023136"/>
    </source>
</evidence>
<feature type="transmembrane region" description="Helical" evidence="7">
    <location>
        <begin position="34"/>
        <end position="56"/>
    </location>
</feature>
<keyword evidence="2 7" id="KW-0813">Transport</keyword>
<comment type="caution">
    <text evidence="10">The sequence shown here is derived from an EMBL/GenBank/DDBJ whole genome shotgun (WGS) entry which is preliminary data.</text>
</comment>
<dbReference type="SUPFAM" id="SSF161098">
    <property type="entry name" value="MetI-like"/>
    <property type="match status" value="1"/>
</dbReference>
<evidence type="ECO:0000256" key="8">
    <source>
        <dbReference type="SAM" id="MobiDB-lite"/>
    </source>
</evidence>
<dbReference type="InterPro" id="IPR000515">
    <property type="entry name" value="MetI-like"/>
</dbReference>
<feature type="non-terminal residue" evidence="10">
    <location>
        <position position="248"/>
    </location>
</feature>
<accession>A0A9D1WIW1</accession>
<organism evidence="10 11">
    <name type="scientific">Candidatus Blautia gallistercoris</name>
    <dbReference type="NCBI Taxonomy" id="2838490"/>
    <lineage>
        <taxon>Bacteria</taxon>
        <taxon>Bacillati</taxon>
        <taxon>Bacillota</taxon>
        <taxon>Clostridia</taxon>
        <taxon>Lachnospirales</taxon>
        <taxon>Lachnospiraceae</taxon>
        <taxon>Blautia</taxon>
    </lineage>
</organism>
<keyword evidence="6 7" id="KW-0472">Membrane</keyword>
<feature type="transmembrane region" description="Helical" evidence="7">
    <location>
        <begin position="173"/>
        <end position="206"/>
    </location>
</feature>
<protein>
    <submittedName>
        <fullName evidence="10">Sugar ABC transporter permease</fullName>
    </submittedName>
</protein>
<name>A0A9D1WIW1_9FIRM</name>
<keyword evidence="3" id="KW-1003">Cell membrane</keyword>
<evidence type="ECO:0000313" key="11">
    <source>
        <dbReference type="Proteomes" id="UP000886817"/>
    </source>
</evidence>
<dbReference type="Gene3D" id="1.10.3720.10">
    <property type="entry name" value="MetI-like"/>
    <property type="match status" value="1"/>
</dbReference>
<evidence type="ECO:0000259" key="9">
    <source>
        <dbReference type="PROSITE" id="PS50928"/>
    </source>
</evidence>
<feature type="domain" description="ABC transmembrane type-1" evidence="9">
    <location>
        <begin position="94"/>
        <end position="248"/>
    </location>
</feature>
<sequence length="248" mass="27969">MAESTAAVKRPAVSAQTDTEAKRKKRVRDRKEKLLAFCLLLPTILVFAIFMFWPILRTIELSFFDWNMVSPDKEFVGLGNYQEILTDPTFHKVLCNTVWYILLFILIDFVLPYIISFVLSFVIKKGRSFYKTALFTPSLISLVVGAIIMSWILNPLSGPIATIVKAFGSDFPIWSQTSGLVIVVLCLITSWKIFGYNVIVLMAGVASVPMELIETAKLEKTPNWEIFLKIIVPMSSSTGIYTLLITLI</sequence>
<evidence type="ECO:0000256" key="7">
    <source>
        <dbReference type="RuleBase" id="RU363032"/>
    </source>
</evidence>
<evidence type="ECO:0000313" key="10">
    <source>
        <dbReference type="EMBL" id="HIX59910.1"/>
    </source>
</evidence>
<dbReference type="AlphaFoldDB" id="A0A9D1WIW1"/>
<keyword evidence="5 7" id="KW-1133">Transmembrane helix</keyword>
<gene>
    <name evidence="10" type="ORF">IAA45_09390</name>
</gene>
<reference evidence="10" key="2">
    <citation type="submission" date="2021-04" db="EMBL/GenBank/DDBJ databases">
        <authorList>
            <person name="Gilroy R."/>
        </authorList>
    </citation>
    <scope>NUCLEOTIDE SEQUENCE</scope>
    <source>
        <strain evidence="10">ChiSjej1B19-8411</strain>
    </source>
</reference>
<reference evidence="10" key="1">
    <citation type="journal article" date="2021" name="PeerJ">
        <title>Extensive microbial diversity within the chicken gut microbiome revealed by metagenomics and culture.</title>
        <authorList>
            <person name="Gilroy R."/>
            <person name="Ravi A."/>
            <person name="Getino M."/>
            <person name="Pursley I."/>
            <person name="Horton D.L."/>
            <person name="Alikhan N.F."/>
            <person name="Baker D."/>
            <person name="Gharbi K."/>
            <person name="Hall N."/>
            <person name="Watson M."/>
            <person name="Adriaenssens E.M."/>
            <person name="Foster-Nyarko E."/>
            <person name="Jarju S."/>
            <person name="Secka A."/>
            <person name="Antonio M."/>
            <person name="Oren A."/>
            <person name="Chaudhuri R.R."/>
            <person name="La Ragione R."/>
            <person name="Hildebrand F."/>
            <person name="Pallen M.J."/>
        </authorList>
    </citation>
    <scope>NUCLEOTIDE SEQUENCE</scope>
    <source>
        <strain evidence="10">ChiSjej1B19-8411</strain>
    </source>
</reference>
<keyword evidence="4 7" id="KW-0812">Transmembrane</keyword>
<evidence type="ECO:0000256" key="2">
    <source>
        <dbReference type="ARBA" id="ARBA00022448"/>
    </source>
</evidence>
<dbReference type="PANTHER" id="PTHR30193:SF37">
    <property type="entry name" value="INNER MEMBRANE ABC TRANSPORTER PERMEASE PROTEIN YCJO"/>
    <property type="match status" value="1"/>
</dbReference>
<dbReference type="PROSITE" id="PS50928">
    <property type="entry name" value="ABC_TM1"/>
    <property type="match status" value="1"/>
</dbReference>
<dbReference type="EMBL" id="DXEX01000202">
    <property type="protein sequence ID" value="HIX59910.1"/>
    <property type="molecule type" value="Genomic_DNA"/>
</dbReference>
<dbReference type="InterPro" id="IPR035906">
    <property type="entry name" value="MetI-like_sf"/>
</dbReference>
<evidence type="ECO:0000256" key="1">
    <source>
        <dbReference type="ARBA" id="ARBA00004651"/>
    </source>
</evidence>
<dbReference type="GO" id="GO:0005886">
    <property type="term" value="C:plasma membrane"/>
    <property type="evidence" value="ECO:0007669"/>
    <property type="project" value="UniProtKB-SubCell"/>
</dbReference>
<evidence type="ECO:0000256" key="5">
    <source>
        <dbReference type="ARBA" id="ARBA00022989"/>
    </source>
</evidence>
<dbReference type="GO" id="GO:0055085">
    <property type="term" value="P:transmembrane transport"/>
    <property type="evidence" value="ECO:0007669"/>
    <property type="project" value="InterPro"/>
</dbReference>
<dbReference type="Pfam" id="PF00528">
    <property type="entry name" value="BPD_transp_1"/>
    <property type="match status" value="1"/>
</dbReference>
<comment type="similarity">
    <text evidence="7">Belongs to the binding-protein-dependent transport system permease family.</text>
</comment>
<evidence type="ECO:0000256" key="3">
    <source>
        <dbReference type="ARBA" id="ARBA00022475"/>
    </source>
</evidence>
<evidence type="ECO:0000256" key="4">
    <source>
        <dbReference type="ARBA" id="ARBA00022692"/>
    </source>
</evidence>